<comment type="caution">
    <text evidence="2">The sequence shown here is derived from an EMBL/GenBank/DDBJ whole genome shotgun (WGS) entry which is preliminary data.</text>
</comment>
<reference evidence="2" key="1">
    <citation type="submission" date="2021-10" db="EMBL/GenBank/DDBJ databases">
        <title>De novo Genome Assembly of Clathrus columnatus (Basidiomycota, Fungi) Using Illumina and Nanopore Sequence Data.</title>
        <authorList>
            <person name="Ogiso-Tanaka E."/>
            <person name="Itagaki H."/>
            <person name="Hosoya T."/>
            <person name="Hosaka K."/>
        </authorList>
    </citation>
    <scope>NUCLEOTIDE SEQUENCE</scope>
    <source>
        <strain evidence="2">MO-923</strain>
    </source>
</reference>
<evidence type="ECO:0000313" key="3">
    <source>
        <dbReference type="Proteomes" id="UP001050691"/>
    </source>
</evidence>
<evidence type="ECO:0000313" key="2">
    <source>
        <dbReference type="EMBL" id="GJJ08152.1"/>
    </source>
</evidence>
<feature type="chain" id="PRO_5043540021" evidence="1">
    <location>
        <begin position="19"/>
        <end position="196"/>
    </location>
</feature>
<evidence type="ECO:0000256" key="1">
    <source>
        <dbReference type="SAM" id="SignalP"/>
    </source>
</evidence>
<sequence>MLPTTIIILATSFITALAVPIAEQTVSDILTDLATTTTDILCGLRFDVDLPFLKTALESALDNLASAGVDGLSAVSLNTNRLIADIQRTTASSAATGPLSETDAHNVAANVGTVAEGLIDVFNLYVGNKPLYDEFAKIVPNLISQTEQVLENLGGAVSDLSADLVKNAPADVDNADAPVRAAVEEAIATALATYQS</sequence>
<name>A0AAV5A3F2_9AGAM</name>
<protein>
    <submittedName>
        <fullName evidence="2">Uncharacterized protein</fullName>
    </submittedName>
</protein>
<dbReference type="Proteomes" id="UP001050691">
    <property type="component" value="Unassembled WGS sequence"/>
</dbReference>
<feature type="signal peptide" evidence="1">
    <location>
        <begin position="1"/>
        <end position="18"/>
    </location>
</feature>
<organism evidence="2 3">
    <name type="scientific">Clathrus columnatus</name>
    <dbReference type="NCBI Taxonomy" id="1419009"/>
    <lineage>
        <taxon>Eukaryota</taxon>
        <taxon>Fungi</taxon>
        <taxon>Dikarya</taxon>
        <taxon>Basidiomycota</taxon>
        <taxon>Agaricomycotina</taxon>
        <taxon>Agaricomycetes</taxon>
        <taxon>Phallomycetidae</taxon>
        <taxon>Phallales</taxon>
        <taxon>Clathraceae</taxon>
        <taxon>Clathrus</taxon>
    </lineage>
</organism>
<keyword evidence="1" id="KW-0732">Signal</keyword>
<proteinExistence type="predicted"/>
<dbReference type="AlphaFoldDB" id="A0AAV5A3F2"/>
<accession>A0AAV5A3F2</accession>
<gene>
    <name evidence="2" type="ORF">Clacol_002360</name>
</gene>
<keyword evidence="3" id="KW-1185">Reference proteome</keyword>
<dbReference type="EMBL" id="BPWL01000003">
    <property type="protein sequence ID" value="GJJ08152.1"/>
    <property type="molecule type" value="Genomic_DNA"/>
</dbReference>